<name>A0A7J7TIE5_MYOMY</name>
<keyword evidence="3" id="KW-1185">Reference proteome</keyword>
<feature type="region of interest" description="Disordered" evidence="1">
    <location>
        <begin position="1"/>
        <end position="23"/>
    </location>
</feature>
<evidence type="ECO:0000256" key="1">
    <source>
        <dbReference type="SAM" id="MobiDB-lite"/>
    </source>
</evidence>
<dbReference type="AlphaFoldDB" id="A0A7J7TIE5"/>
<gene>
    <name evidence="2" type="ORF">mMyoMyo1_009050</name>
</gene>
<proteinExistence type="predicted"/>
<evidence type="ECO:0000313" key="2">
    <source>
        <dbReference type="EMBL" id="KAF6300576.1"/>
    </source>
</evidence>
<comment type="caution">
    <text evidence="2">The sequence shown here is derived from an EMBL/GenBank/DDBJ whole genome shotgun (WGS) entry which is preliminary data.</text>
</comment>
<evidence type="ECO:0000313" key="3">
    <source>
        <dbReference type="Proteomes" id="UP000527355"/>
    </source>
</evidence>
<reference evidence="2 3" key="1">
    <citation type="journal article" date="2020" name="Nature">
        <title>Six reference-quality genomes reveal evolution of bat adaptations.</title>
        <authorList>
            <person name="Jebb D."/>
            <person name="Huang Z."/>
            <person name="Pippel M."/>
            <person name="Hughes G.M."/>
            <person name="Lavrichenko K."/>
            <person name="Devanna P."/>
            <person name="Winkler S."/>
            <person name="Jermiin L.S."/>
            <person name="Skirmuntt E.C."/>
            <person name="Katzourakis A."/>
            <person name="Burkitt-Gray L."/>
            <person name="Ray D.A."/>
            <person name="Sullivan K.A.M."/>
            <person name="Roscito J.G."/>
            <person name="Kirilenko B.M."/>
            <person name="Davalos L.M."/>
            <person name="Corthals A.P."/>
            <person name="Power M.L."/>
            <person name="Jones G."/>
            <person name="Ransome R.D."/>
            <person name="Dechmann D.K.N."/>
            <person name="Locatelli A.G."/>
            <person name="Puechmaille S.J."/>
            <person name="Fedrigo O."/>
            <person name="Jarvis E.D."/>
            <person name="Hiller M."/>
            <person name="Vernes S.C."/>
            <person name="Myers E.W."/>
            <person name="Teeling E.C."/>
        </authorList>
    </citation>
    <scope>NUCLEOTIDE SEQUENCE [LARGE SCALE GENOMIC DNA]</scope>
    <source>
        <strain evidence="2">MMyoMyo1</strain>
        <tissue evidence="2">Flight muscle</tissue>
    </source>
</reference>
<dbReference type="Proteomes" id="UP000527355">
    <property type="component" value="Unassembled WGS sequence"/>
</dbReference>
<dbReference type="EMBL" id="JABWUV010000016">
    <property type="protein sequence ID" value="KAF6300576.1"/>
    <property type="molecule type" value="Genomic_DNA"/>
</dbReference>
<protein>
    <submittedName>
        <fullName evidence="2">Uncharacterized protein</fullName>
    </submittedName>
</protein>
<organism evidence="2 3">
    <name type="scientific">Myotis myotis</name>
    <name type="common">Greater mouse-eared bat</name>
    <name type="synonym">Vespertilio myotis</name>
    <dbReference type="NCBI Taxonomy" id="51298"/>
    <lineage>
        <taxon>Eukaryota</taxon>
        <taxon>Metazoa</taxon>
        <taxon>Chordata</taxon>
        <taxon>Craniata</taxon>
        <taxon>Vertebrata</taxon>
        <taxon>Euteleostomi</taxon>
        <taxon>Mammalia</taxon>
        <taxon>Eutheria</taxon>
        <taxon>Laurasiatheria</taxon>
        <taxon>Chiroptera</taxon>
        <taxon>Yangochiroptera</taxon>
        <taxon>Vespertilionidae</taxon>
        <taxon>Myotis</taxon>
    </lineage>
</organism>
<sequence length="186" mass="20006">MPGRAGELPKDKRKRPASFEAGPERRVLHDKAVSLVSAVQARDSFAYVTSAYVTSFGIPQPAGPNSKSCGQIKLASTTSYNQTQAFLQRVWPPFLPLYPALDPASQHGARLRRGISYGRPQAWPFVRLGSADAGGAKSALSAHCFSAGQGWALWVAICHPEPRWPCYCASLITPEAPSSPDLGVND</sequence>
<accession>A0A7J7TIE5</accession>